<dbReference type="GO" id="GO:0046872">
    <property type="term" value="F:metal ion binding"/>
    <property type="evidence" value="ECO:0007669"/>
    <property type="project" value="UniProtKB-KW"/>
</dbReference>
<feature type="compositionally biased region" description="Low complexity" evidence="6">
    <location>
        <begin position="293"/>
        <end position="306"/>
    </location>
</feature>
<proteinExistence type="predicted"/>
<evidence type="ECO:0000256" key="4">
    <source>
        <dbReference type="ARBA" id="ARBA00022723"/>
    </source>
</evidence>
<dbReference type="SUPFAM" id="SSF81631">
    <property type="entry name" value="PAP/OAS1 substrate-binding domain"/>
    <property type="match status" value="1"/>
</dbReference>
<evidence type="ECO:0000313" key="9">
    <source>
        <dbReference type="Proteomes" id="UP000516260"/>
    </source>
</evidence>
<dbReference type="InterPro" id="IPR002058">
    <property type="entry name" value="PAP_assoc"/>
</dbReference>
<dbReference type="PROSITE" id="PS00028">
    <property type="entry name" value="ZINC_FINGER_C2H2_1"/>
    <property type="match status" value="1"/>
</dbReference>
<dbReference type="Gene3D" id="1.10.1410.10">
    <property type="match status" value="1"/>
</dbReference>
<keyword evidence="9" id="KW-1185">Reference proteome</keyword>
<dbReference type="CDD" id="cd05402">
    <property type="entry name" value="NT_PAP_TUTase"/>
    <property type="match status" value="1"/>
</dbReference>
<dbReference type="Proteomes" id="UP000516260">
    <property type="component" value="Chromosome 4"/>
</dbReference>
<dbReference type="InterPro" id="IPR043519">
    <property type="entry name" value="NT_sf"/>
</dbReference>
<keyword evidence="3" id="KW-0808">Transferase</keyword>
<dbReference type="EMBL" id="SWLE01000017">
    <property type="protein sequence ID" value="TNM89495.1"/>
    <property type="molecule type" value="Genomic_DNA"/>
</dbReference>
<gene>
    <name evidence="8" type="ORF">fugu_003729</name>
</gene>
<evidence type="ECO:0000256" key="3">
    <source>
        <dbReference type="ARBA" id="ARBA00022679"/>
    </source>
</evidence>
<sequence length="378" mass="42842">MQNLFRPQTVVKYRRPHVNSGALYTCALCDILLESLAHAFRHIRDKRHKKKAKEKLEQVMLIEIRPPGPQQASAVTTALEAEVAQHGLSDEDVELRRCVVAAMQDLLLSVLPEIRLRLYGSSCTKFGFTDSDVNIDIQYPQHMHQPDVLLLVKETLSMCSLFVDVEADFHARVPVVLCKDRNSGLICKVSAGNENAFQTTAYLAALCTAEPLVLPLVLGLRRWARLCTIDRSEEGGLPPYVFALMVIYFLQQRKVSILPTYLKQEIREFSLSRLSDFHLTRVEDGYLHWAYTPSSKESPQESKSPSATGRVSLTLHGSRPPVEVGLLWVEMLRFYSLEFNMAENVICVRTAVVLSREMKDWPKKRIAVEGEEPFAFVV</sequence>
<keyword evidence="5" id="KW-0460">Magnesium</keyword>
<name>A0A4Z2BBI2_9TELE</name>
<dbReference type="InterPro" id="IPR013087">
    <property type="entry name" value="Znf_C2H2_type"/>
</dbReference>
<dbReference type="GO" id="GO:0050265">
    <property type="term" value="F:RNA uridylyltransferase activity"/>
    <property type="evidence" value="ECO:0007669"/>
    <property type="project" value="TreeGrafter"/>
</dbReference>
<evidence type="ECO:0000313" key="8">
    <source>
        <dbReference type="EMBL" id="TNM89495.1"/>
    </source>
</evidence>
<evidence type="ECO:0000256" key="5">
    <source>
        <dbReference type="ARBA" id="ARBA00022842"/>
    </source>
</evidence>
<dbReference type="SUPFAM" id="SSF81301">
    <property type="entry name" value="Nucleotidyltransferase"/>
    <property type="match status" value="1"/>
</dbReference>
<dbReference type="AlphaFoldDB" id="A0A4Z2BBI2"/>
<organism evidence="8 9">
    <name type="scientific">Takifugu bimaculatus</name>
    <dbReference type="NCBI Taxonomy" id="433685"/>
    <lineage>
        <taxon>Eukaryota</taxon>
        <taxon>Metazoa</taxon>
        <taxon>Chordata</taxon>
        <taxon>Craniata</taxon>
        <taxon>Vertebrata</taxon>
        <taxon>Euteleostomi</taxon>
        <taxon>Actinopterygii</taxon>
        <taxon>Neopterygii</taxon>
        <taxon>Teleostei</taxon>
        <taxon>Neoteleostei</taxon>
        <taxon>Acanthomorphata</taxon>
        <taxon>Eupercaria</taxon>
        <taxon>Tetraodontiformes</taxon>
        <taxon>Tetradontoidea</taxon>
        <taxon>Tetraodontidae</taxon>
        <taxon>Takifugu</taxon>
    </lineage>
</organism>
<dbReference type="PANTHER" id="PTHR12271:SF66">
    <property type="entry name" value="TERMINAL URIDYLYLTRANSFERASE TAILOR"/>
    <property type="match status" value="1"/>
</dbReference>
<evidence type="ECO:0000256" key="2">
    <source>
        <dbReference type="ARBA" id="ARBA00001946"/>
    </source>
</evidence>
<dbReference type="GO" id="GO:0031123">
    <property type="term" value="P:RNA 3'-end processing"/>
    <property type="evidence" value="ECO:0007669"/>
    <property type="project" value="TreeGrafter"/>
</dbReference>
<dbReference type="InterPro" id="IPR045100">
    <property type="entry name" value="TUT4/7_NTP_transf"/>
</dbReference>
<comment type="cofactor">
    <cofactor evidence="2">
        <name>Mg(2+)</name>
        <dbReference type="ChEBI" id="CHEBI:18420"/>
    </cofactor>
</comment>
<dbReference type="PANTHER" id="PTHR12271">
    <property type="entry name" value="POLY A POLYMERASE CID PAP -RELATED"/>
    <property type="match status" value="1"/>
</dbReference>
<comment type="cofactor">
    <cofactor evidence="1">
        <name>Mn(2+)</name>
        <dbReference type="ChEBI" id="CHEBI:29035"/>
    </cofactor>
</comment>
<protein>
    <recommendedName>
        <fullName evidence="7">C2H2-type domain-containing protein</fullName>
    </recommendedName>
</protein>
<reference evidence="8 9" key="1">
    <citation type="submission" date="2019-04" db="EMBL/GenBank/DDBJ databases">
        <title>The sequence and de novo assembly of Takifugu bimaculatus genome using PacBio and Hi-C technologies.</title>
        <authorList>
            <person name="Xu P."/>
            <person name="Liu B."/>
            <person name="Zhou Z."/>
        </authorList>
    </citation>
    <scope>NUCLEOTIDE SEQUENCE [LARGE SCALE GENOMIC DNA]</scope>
    <source>
        <strain evidence="8">TB-2018</strain>
        <tissue evidence="8">Muscle</tissue>
    </source>
</reference>
<dbReference type="Gene3D" id="3.30.460.10">
    <property type="entry name" value="Beta Polymerase, domain 2"/>
    <property type="match status" value="1"/>
</dbReference>
<dbReference type="Pfam" id="PF19088">
    <property type="entry name" value="TUTase"/>
    <property type="match status" value="1"/>
</dbReference>
<comment type="caution">
    <text evidence="8">The sequence shown here is derived from an EMBL/GenBank/DDBJ whole genome shotgun (WGS) entry which is preliminary data.</text>
</comment>
<evidence type="ECO:0000256" key="1">
    <source>
        <dbReference type="ARBA" id="ARBA00001936"/>
    </source>
</evidence>
<evidence type="ECO:0000256" key="6">
    <source>
        <dbReference type="SAM" id="MobiDB-lite"/>
    </source>
</evidence>
<feature type="domain" description="C2H2-type" evidence="7">
    <location>
        <begin position="26"/>
        <end position="48"/>
    </location>
</feature>
<dbReference type="Pfam" id="PF03828">
    <property type="entry name" value="PAP_assoc"/>
    <property type="match status" value="1"/>
</dbReference>
<feature type="region of interest" description="Disordered" evidence="6">
    <location>
        <begin position="293"/>
        <end position="312"/>
    </location>
</feature>
<keyword evidence="4" id="KW-0479">Metal-binding</keyword>
<accession>A0A4Z2BBI2</accession>
<evidence type="ECO:0000259" key="7">
    <source>
        <dbReference type="PROSITE" id="PS00028"/>
    </source>
</evidence>